<dbReference type="Pfam" id="PF03167">
    <property type="entry name" value="UDG"/>
    <property type="match status" value="1"/>
</dbReference>
<gene>
    <name evidence="9" type="ORF">D5366_07645</name>
</gene>
<accession>A0A4Y6V9R7</accession>
<evidence type="ECO:0000256" key="5">
    <source>
        <dbReference type="ARBA" id="ARBA00023004"/>
    </source>
</evidence>
<dbReference type="Proteomes" id="UP000317214">
    <property type="component" value="Chromosome"/>
</dbReference>
<sequence length="264" mass="28753">MTPEVTLQRMEMISALTLLYEWGVDEVMLDSPQDRFAEVEAEIKAAVPSELPRKMRTRSPEGRAEEHILPANGGVPAGAPVGGAADLSETGLLARTAMHQLKAHYVEGAPILIVGEVPDAEEDRTGQLFSGESGALLERMLASIGVARADLSFVPAVPWRPPGGRPLSASEMQACRPLLQEALRQGRPKRIVTLGVTPLRMLCGEKLMLGRARGRWVDITVPGIEGGVPLLPMYHPAQLKVGPLIRRKLWEDLLSLRQSLQSEQ</sequence>
<dbReference type="KEGG" id="ntn:D5366_07645"/>
<dbReference type="GO" id="GO:0097506">
    <property type="term" value="F:deaminated base DNA N-glycosylase activity"/>
    <property type="evidence" value="ECO:0007669"/>
    <property type="project" value="UniProtKB-ARBA"/>
</dbReference>
<dbReference type="CDD" id="cd10030">
    <property type="entry name" value="UDG-F4_TTUDGA_SPO1dp_like"/>
    <property type="match status" value="1"/>
</dbReference>
<dbReference type="SUPFAM" id="SSF52141">
    <property type="entry name" value="Uracil-DNA glycosylase-like"/>
    <property type="match status" value="1"/>
</dbReference>
<dbReference type="EMBL" id="CP032485">
    <property type="protein sequence ID" value="QDH25105.1"/>
    <property type="molecule type" value="Genomic_DNA"/>
</dbReference>
<keyword evidence="5" id="KW-0408">Iron</keyword>
<dbReference type="GO" id="GO:0051539">
    <property type="term" value="F:4 iron, 4 sulfur cluster binding"/>
    <property type="evidence" value="ECO:0007669"/>
    <property type="project" value="UniProtKB-KW"/>
</dbReference>
<name>A0A4Y6V9R7_9PROT</name>
<keyword evidence="1" id="KW-0004">4Fe-4S</keyword>
<feature type="domain" description="Uracil-DNA glycosylase-like" evidence="8">
    <location>
        <begin position="103"/>
        <end position="254"/>
    </location>
</feature>
<dbReference type="PANTHER" id="PTHR33693:SF1">
    <property type="entry name" value="TYPE-4 URACIL-DNA GLYCOSYLASE"/>
    <property type="match status" value="1"/>
</dbReference>
<evidence type="ECO:0000256" key="3">
    <source>
        <dbReference type="ARBA" id="ARBA00022763"/>
    </source>
</evidence>
<evidence type="ECO:0000256" key="4">
    <source>
        <dbReference type="ARBA" id="ARBA00022801"/>
    </source>
</evidence>
<dbReference type="AlphaFoldDB" id="A0A4Y6V9R7"/>
<dbReference type="InterPro" id="IPR036895">
    <property type="entry name" value="Uracil-DNA_glycosylase-like_sf"/>
</dbReference>
<evidence type="ECO:0000256" key="7">
    <source>
        <dbReference type="ARBA" id="ARBA00023204"/>
    </source>
</evidence>
<evidence type="ECO:0000256" key="6">
    <source>
        <dbReference type="ARBA" id="ARBA00023014"/>
    </source>
</evidence>
<evidence type="ECO:0000259" key="8">
    <source>
        <dbReference type="SMART" id="SM00986"/>
    </source>
</evidence>
<proteinExistence type="predicted"/>
<keyword evidence="6" id="KW-0411">Iron-sulfur</keyword>
<keyword evidence="7" id="KW-0234">DNA repair</keyword>
<dbReference type="SMART" id="SM00987">
    <property type="entry name" value="UreE_C"/>
    <property type="match status" value="1"/>
</dbReference>
<evidence type="ECO:0000313" key="9">
    <source>
        <dbReference type="EMBL" id="QDH25105.1"/>
    </source>
</evidence>
<evidence type="ECO:0000256" key="1">
    <source>
        <dbReference type="ARBA" id="ARBA00022485"/>
    </source>
</evidence>
<keyword evidence="10" id="KW-1185">Reference proteome</keyword>
<dbReference type="OrthoDB" id="5290748at2"/>
<reference evidence="9 10" key="1">
    <citation type="submission" date="2018-09" db="EMBL/GenBank/DDBJ databases">
        <title>The complete genome sequence of Neokomagataea tanensis NBRC 106556(T).</title>
        <authorList>
            <person name="Chua K.-O."/>
            <person name="See-Too W.-S."/>
            <person name="Hong K.-W."/>
            <person name="Yin W.-F."/>
            <person name="Chan K.-G."/>
        </authorList>
    </citation>
    <scope>NUCLEOTIDE SEQUENCE [LARGE SCALE GENOMIC DNA]</scope>
    <source>
        <strain evidence="10">AH13 \ NBRC 106556</strain>
    </source>
</reference>
<keyword evidence="2" id="KW-0479">Metal-binding</keyword>
<keyword evidence="4" id="KW-0378">Hydrolase</keyword>
<dbReference type="GO" id="GO:0046872">
    <property type="term" value="F:metal ion binding"/>
    <property type="evidence" value="ECO:0007669"/>
    <property type="project" value="UniProtKB-KW"/>
</dbReference>
<protein>
    <submittedName>
        <fullName evidence="9">Uracil-DNA glycosylase</fullName>
    </submittedName>
</protein>
<dbReference type="SMART" id="SM00986">
    <property type="entry name" value="UDG"/>
    <property type="match status" value="1"/>
</dbReference>
<dbReference type="Gene3D" id="3.40.470.10">
    <property type="entry name" value="Uracil-DNA glycosylase-like domain"/>
    <property type="match status" value="1"/>
</dbReference>
<organism evidence="9 10">
    <name type="scientific">Neokomagataea tanensis</name>
    <dbReference type="NCBI Taxonomy" id="661191"/>
    <lineage>
        <taxon>Bacteria</taxon>
        <taxon>Pseudomonadati</taxon>
        <taxon>Pseudomonadota</taxon>
        <taxon>Alphaproteobacteria</taxon>
        <taxon>Acetobacterales</taxon>
        <taxon>Acetobacteraceae</taxon>
        <taxon>Neokomagataea</taxon>
    </lineage>
</organism>
<evidence type="ECO:0000313" key="10">
    <source>
        <dbReference type="Proteomes" id="UP000317214"/>
    </source>
</evidence>
<dbReference type="InterPro" id="IPR005122">
    <property type="entry name" value="Uracil-DNA_glycosylase-like"/>
</dbReference>
<evidence type="ECO:0000256" key="2">
    <source>
        <dbReference type="ARBA" id="ARBA00022723"/>
    </source>
</evidence>
<dbReference type="GO" id="GO:0006281">
    <property type="term" value="P:DNA repair"/>
    <property type="evidence" value="ECO:0007669"/>
    <property type="project" value="UniProtKB-KW"/>
</dbReference>
<dbReference type="PANTHER" id="PTHR33693">
    <property type="entry name" value="TYPE-5 URACIL-DNA GLYCOSYLASE"/>
    <property type="match status" value="1"/>
</dbReference>
<keyword evidence="3" id="KW-0227">DNA damage</keyword>
<dbReference type="InterPro" id="IPR051536">
    <property type="entry name" value="UDG_Type-4/5"/>
</dbReference>
<dbReference type="RefSeq" id="WP_141492959.1">
    <property type="nucleotide sequence ID" value="NZ_CP032485.1"/>
</dbReference>